<dbReference type="AlphaFoldDB" id="A0A4S8HMB4"/>
<keyword evidence="2" id="KW-0813">Transport</keyword>
<dbReference type="Gene3D" id="3.40.190.10">
    <property type="entry name" value="Periplasmic binding protein-like II"/>
    <property type="match status" value="2"/>
</dbReference>
<dbReference type="GO" id="GO:0012505">
    <property type="term" value="C:endomembrane system"/>
    <property type="evidence" value="ECO:0007669"/>
    <property type="project" value="UniProtKB-SubCell"/>
</dbReference>
<accession>A0A4S8HMB4</accession>
<dbReference type="OrthoDB" id="9815454at2"/>
<sequence length="407" mass="44791">MKIYKISKILIATLVVFVISTSFVHRIASRPAKVIKLGFIPLTDCAPLVIAKEMGFFQKYGLDVQVSKEASWANVRDKILNGELDGAHCLFSMPFSVYTGIGGKAGSEMRIAMMLNNNGQAITLSKDFCGLVGFKEIKKVAGAVKSVQSRKEVTFAQTFPGGTHDLWLRTWLAACGISSKSVGIITIPPPQMVANMRVDNMEGYCVGEPWNGVAAAQNVGFTHIATQDIWKHHPEKALVVNKAFAEGSREDLKKVMMAILEACKWLDNMGNRKKAAQFLSRPNYVNAPASVLEARLMGSTDLGCELGVQKYKDDYMLFHNNGFVNAPRKAHGIWAMSQYVRFGYIGALPGNYKEIADKLIMDDLYAEVAKSMNIPVPADDMKPFKLNIEAVPFDPNNPKAYIAASPK</sequence>
<name>A0A4S8HMB4_9BACT</name>
<dbReference type="PANTHER" id="PTHR30024:SF7">
    <property type="entry name" value="NITRATE_NITRITE BINDING PROTEIN NRTA"/>
    <property type="match status" value="1"/>
</dbReference>
<protein>
    <submittedName>
        <fullName evidence="7">ABC transporter substrate-binding protein</fullName>
    </submittedName>
</protein>
<dbReference type="EMBL" id="STFF01000008">
    <property type="protein sequence ID" value="THU34112.1"/>
    <property type="molecule type" value="Genomic_DNA"/>
</dbReference>
<dbReference type="SUPFAM" id="SSF53850">
    <property type="entry name" value="Periplasmic binding protein-like II"/>
    <property type="match status" value="1"/>
</dbReference>
<reference evidence="7 8" key="1">
    <citation type="submission" date="2019-04" db="EMBL/GenBank/DDBJ databases">
        <title>Niastella caeni sp. nov., isolated from activated sludge.</title>
        <authorList>
            <person name="Sheng M."/>
        </authorList>
    </citation>
    <scope>NUCLEOTIDE SEQUENCE [LARGE SCALE GENOMIC DNA]</scope>
    <source>
        <strain evidence="7 8">HX-2-15</strain>
    </source>
</reference>
<dbReference type="InterPro" id="IPR044527">
    <property type="entry name" value="NrtA/CpmA_ABC-bd_dom"/>
</dbReference>
<gene>
    <name evidence="7" type="ORF">FAM09_24125</name>
</gene>
<dbReference type="PANTHER" id="PTHR30024">
    <property type="entry name" value="ALIPHATIC SULFONATES-BINDING PROTEIN-RELATED"/>
    <property type="match status" value="1"/>
</dbReference>
<dbReference type="CDD" id="cd13553">
    <property type="entry name" value="PBP2_NrtA_CpmA_like"/>
    <property type="match status" value="1"/>
</dbReference>
<keyword evidence="3" id="KW-1003">Cell membrane</keyword>
<keyword evidence="4" id="KW-0997">Cell inner membrane</keyword>
<dbReference type="RefSeq" id="WP_136579728.1">
    <property type="nucleotide sequence ID" value="NZ_STFF01000008.1"/>
</dbReference>
<comment type="subcellular location">
    <subcellularLocation>
        <location evidence="1">Endomembrane system</location>
    </subcellularLocation>
</comment>
<evidence type="ECO:0000313" key="8">
    <source>
        <dbReference type="Proteomes" id="UP000306918"/>
    </source>
</evidence>
<evidence type="ECO:0000256" key="6">
    <source>
        <dbReference type="ARBA" id="ARBA00023136"/>
    </source>
</evidence>
<keyword evidence="6" id="KW-0472">Membrane</keyword>
<proteinExistence type="predicted"/>
<organism evidence="7 8">
    <name type="scientific">Niastella caeni</name>
    <dbReference type="NCBI Taxonomy" id="2569763"/>
    <lineage>
        <taxon>Bacteria</taxon>
        <taxon>Pseudomonadati</taxon>
        <taxon>Bacteroidota</taxon>
        <taxon>Chitinophagia</taxon>
        <taxon>Chitinophagales</taxon>
        <taxon>Chitinophagaceae</taxon>
        <taxon>Niastella</taxon>
    </lineage>
</organism>
<comment type="caution">
    <text evidence="7">The sequence shown here is derived from an EMBL/GenBank/DDBJ whole genome shotgun (WGS) entry which is preliminary data.</text>
</comment>
<keyword evidence="5" id="KW-0732">Signal</keyword>
<keyword evidence="8" id="KW-1185">Reference proteome</keyword>
<dbReference type="Pfam" id="PF13379">
    <property type="entry name" value="NMT1_2"/>
    <property type="match status" value="1"/>
</dbReference>
<evidence type="ECO:0000256" key="3">
    <source>
        <dbReference type="ARBA" id="ARBA00022475"/>
    </source>
</evidence>
<evidence type="ECO:0000313" key="7">
    <source>
        <dbReference type="EMBL" id="THU34112.1"/>
    </source>
</evidence>
<dbReference type="Proteomes" id="UP000306918">
    <property type="component" value="Unassembled WGS sequence"/>
</dbReference>
<evidence type="ECO:0000256" key="4">
    <source>
        <dbReference type="ARBA" id="ARBA00022519"/>
    </source>
</evidence>
<evidence type="ECO:0000256" key="2">
    <source>
        <dbReference type="ARBA" id="ARBA00022448"/>
    </source>
</evidence>
<evidence type="ECO:0000256" key="1">
    <source>
        <dbReference type="ARBA" id="ARBA00004308"/>
    </source>
</evidence>
<evidence type="ECO:0000256" key="5">
    <source>
        <dbReference type="ARBA" id="ARBA00022729"/>
    </source>
</evidence>